<name>A0A5J4T5T0_9EUKA</name>
<evidence type="ECO:0000256" key="1">
    <source>
        <dbReference type="SAM" id="Coils"/>
    </source>
</evidence>
<dbReference type="Proteomes" id="UP000324800">
    <property type="component" value="Unassembled WGS sequence"/>
</dbReference>
<evidence type="ECO:0000313" key="3">
    <source>
        <dbReference type="Proteomes" id="UP000324800"/>
    </source>
</evidence>
<comment type="caution">
    <text evidence="2">The sequence shown here is derived from an EMBL/GenBank/DDBJ whole genome shotgun (WGS) entry which is preliminary data.</text>
</comment>
<protein>
    <submittedName>
        <fullName evidence="2">Uncharacterized protein</fullName>
    </submittedName>
</protein>
<evidence type="ECO:0000313" key="2">
    <source>
        <dbReference type="EMBL" id="KAA6353101.1"/>
    </source>
</evidence>
<proteinExistence type="predicted"/>
<sequence length="143" mass="16808">REIIVLLGENGTEKTTFLNLITVGLVAANGGVEVFRLKVNESGKDKFKQKEKAALIEKERIEKEKIENEKETERIKREKETERKGLQPILNLKTVRQLLSQIIDRNNIFYIKYPLFLRLFHIFLTEKFLIYQNNQTISKKDSN</sequence>
<feature type="non-terminal residue" evidence="2">
    <location>
        <position position="1"/>
    </location>
</feature>
<keyword evidence="1" id="KW-0175">Coiled coil</keyword>
<accession>A0A5J4T5T0</accession>
<feature type="coiled-coil region" evidence="1">
    <location>
        <begin position="44"/>
        <end position="83"/>
    </location>
</feature>
<reference evidence="2 3" key="1">
    <citation type="submission" date="2019-03" db="EMBL/GenBank/DDBJ databases">
        <title>Single cell metagenomics reveals metabolic interactions within the superorganism composed of flagellate Streblomastix strix and complex community of Bacteroidetes bacteria on its surface.</title>
        <authorList>
            <person name="Treitli S.C."/>
            <person name="Kolisko M."/>
            <person name="Husnik F."/>
            <person name="Keeling P."/>
            <person name="Hampl V."/>
        </authorList>
    </citation>
    <scope>NUCLEOTIDE SEQUENCE [LARGE SCALE GENOMIC DNA]</scope>
    <source>
        <strain evidence="2">ST1C</strain>
    </source>
</reference>
<organism evidence="2 3">
    <name type="scientific">Streblomastix strix</name>
    <dbReference type="NCBI Taxonomy" id="222440"/>
    <lineage>
        <taxon>Eukaryota</taxon>
        <taxon>Metamonada</taxon>
        <taxon>Preaxostyla</taxon>
        <taxon>Oxymonadida</taxon>
        <taxon>Streblomastigidae</taxon>
        <taxon>Streblomastix</taxon>
    </lineage>
</organism>
<gene>
    <name evidence="2" type="ORF">EZS28_051372</name>
</gene>
<dbReference type="EMBL" id="SNRW01038762">
    <property type="protein sequence ID" value="KAA6353101.1"/>
    <property type="molecule type" value="Genomic_DNA"/>
</dbReference>
<dbReference type="AlphaFoldDB" id="A0A5J4T5T0"/>